<dbReference type="InterPro" id="IPR039448">
    <property type="entry name" value="Beta_helix"/>
</dbReference>
<dbReference type="EMBL" id="CP134500">
    <property type="protein sequence ID" value="WNF31474.1"/>
    <property type="molecule type" value="Genomic_DNA"/>
</dbReference>
<sequence length="560" mass="58597">MKRSAVTKVAAGVSVAALLLLTGCDVPGVYRPPRPATGGPYVFYVSPDGDDGNDGLSPEKPWRTLDHANSVRFQPGDRLRLKGGKRFRGSVTLDKGEAGSPAQPVVIESYGKGRATIAPRGSSGITVRNTAGVEVRNVSLVGDAKALREGVGIAFRNSLPGGRRLDHIRITDVEARGFQNGISIGAEKGATAGYGDVRISGVSVHHNLESGLAFYGPAFEADRPAYAHTGLRIDRAEAYSNTGDPKSDRRNTGSGIVLGSVRDAKVTRSVAHDNGARSSAAAQEGPEGIWVYDSTRVVLENNKSYRNRTGSRVDGGGFGLDNNVSSSVVQYNLAYGNDGPGFLVYSGQATGAHRNNVVRFNMSWDDARKLPEYGGIVAYGSHMKNLDIYHNTVVMRTAGLASAEDAGAKPPALRLRDGISGVRVHNNIFATDGGPLLLAESPYGSGRVRLQGNVYHSTGRWSVGWGGRSFTALDGWRGASGQETLSGGPTGSSGDPCLPALTVPLADGADAGDLVPGCAGEVSVGRGPQAWGVDMGPVDYFGNRVPRSLTAGAAQPRTAD</sequence>
<dbReference type="Gene3D" id="2.160.20.10">
    <property type="entry name" value="Single-stranded right-handed beta-helix, Pectin lyase-like"/>
    <property type="match status" value="1"/>
</dbReference>
<name>A0ABY9W5L9_9ACTN</name>
<gene>
    <name evidence="3" type="ORF">RI138_29635</name>
</gene>
<dbReference type="InterPro" id="IPR006626">
    <property type="entry name" value="PbH1"/>
</dbReference>
<protein>
    <submittedName>
        <fullName evidence="3">Right-handed parallel beta-helix repeat-containing protein</fullName>
    </submittedName>
</protein>
<dbReference type="Pfam" id="PF13229">
    <property type="entry name" value="Beta_helix"/>
    <property type="match status" value="1"/>
</dbReference>
<dbReference type="InterPro" id="IPR012334">
    <property type="entry name" value="Pectin_lyas_fold"/>
</dbReference>
<feature type="domain" description="Right handed beta helix" evidence="2">
    <location>
        <begin position="240"/>
        <end position="393"/>
    </location>
</feature>
<evidence type="ECO:0000259" key="2">
    <source>
        <dbReference type="Pfam" id="PF13229"/>
    </source>
</evidence>
<dbReference type="InterPro" id="IPR011050">
    <property type="entry name" value="Pectin_lyase_fold/virulence"/>
</dbReference>
<proteinExistence type="predicted"/>
<organism evidence="3 4">
    <name type="scientific">Streptomyces durocortorensis</name>
    <dbReference type="NCBI Taxonomy" id="2811104"/>
    <lineage>
        <taxon>Bacteria</taxon>
        <taxon>Bacillati</taxon>
        <taxon>Actinomycetota</taxon>
        <taxon>Actinomycetes</taxon>
        <taxon>Kitasatosporales</taxon>
        <taxon>Streptomycetaceae</taxon>
        <taxon>Streptomyces</taxon>
    </lineage>
</organism>
<dbReference type="SMART" id="SM00710">
    <property type="entry name" value="PbH1"/>
    <property type="match status" value="7"/>
</dbReference>
<dbReference type="PROSITE" id="PS51257">
    <property type="entry name" value="PROKAR_LIPOPROTEIN"/>
    <property type="match status" value="1"/>
</dbReference>
<dbReference type="Proteomes" id="UP001303236">
    <property type="component" value="Chromosome"/>
</dbReference>
<keyword evidence="4" id="KW-1185">Reference proteome</keyword>
<accession>A0ABY9W5L9</accession>
<reference evidence="3 4" key="1">
    <citation type="submission" date="2023-09" db="EMBL/GenBank/DDBJ databases">
        <title>Genome completion map analysis of the actinomycetes C11-1.</title>
        <authorList>
            <person name="Qin P."/>
            <person name="Guan P."/>
        </authorList>
    </citation>
    <scope>NUCLEOTIDE SEQUENCE [LARGE SCALE GENOMIC DNA]</scope>
    <source>
        <strain evidence="3 4">C11-1</strain>
    </source>
</reference>
<evidence type="ECO:0000256" key="1">
    <source>
        <dbReference type="SAM" id="MobiDB-lite"/>
    </source>
</evidence>
<evidence type="ECO:0000313" key="3">
    <source>
        <dbReference type="EMBL" id="WNF31474.1"/>
    </source>
</evidence>
<evidence type="ECO:0000313" key="4">
    <source>
        <dbReference type="Proteomes" id="UP001303236"/>
    </source>
</evidence>
<feature type="region of interest" description="Disordered" evidence="1">
    <location>
        <begin position="237"/>
        <end position="257"/>
    </location>
</feature>
<dbReference type="SUPFAM" id="SSF51126">
    <property type="entry name" value="Pectin lyase-like"/>
    <property type="match status" value="1"/>
</dbReference>